<keyword evidence="2" id="KW-1185">Reference proteome</keyword>
<sequence length="362" mass="40938">MLQDHVEPTASLKMEIGGILAPDPDGDAIFKLQDQTKDTTTYFRVSSKVLQLASRVFVGMFSPYFQEGQKVLQKQCPVIEFEEDDAALMGLILNVLHYRAGDGDHVMNPESLARLSIHCDKYECVNALGAWVSHWFKNVKEMSQSSKEFGFMLLAAYMFNDSGKFMELSKAASKELAPGFSVEWEEEEMLAILPSSISSAITLRIKRTLDKLESKLQSVESSLRNSSRCYDTSQLFCIDCGRTLPGQAKKCHPCNNTTLPQKYCTSETRISDYFAVLRKVELWPTTVRFGIYSISDTAVRFTCAKAELKHSCSAGTSCPLLLNLNSLLERVDRIKRDMEGFCLRCVREDDEWEECHECTHMC</sequence>
<gene>
    <name evidence="1" type="ORF">P154DRAFT_593126</name>
</gene>
<evidence type="ECO:0008006" key="3">
    <source>
        <dbReference type="Google" id="ProtNLM"/>
    </source>
</evidence>
<reference evidence="1" key="1">
    <citation type="journal article" date="2020" name="Stud. Mycol.">
        <title>101 Dothideomycetes genomes: a test case for predicting lifestyles and emergence of pathogens.</title>
        <authorList>
            <person name="Haridas S."/>
            <person name="Albert R."/>
            <person name="Binder M."/>
            <person name="Bloem J."/>
            <person name="Labutti K."/>
            <person name="Salamov A."/>
            <person name="Andreopoulos B."/>
            <person name="Baker S."/>
            <person name="Barry K."/>
            <person name="Bills G."/>
            <person name="Bluhm B."/>
            <person name="Cannon C."/>
            <person name="Castanera R."/>
            <person name="Culley D."/>
            <person name="Daum C."/>
            <person name="Ezra D."/>
            <person name="Gonzalez J."/>
            <person name="Henrissat B."/>
            <person name="Kuo A."/>
            <person name="Liang C."/>
            <person name="Lipzen A."/>
            <person name="Lutzoni F."/>
            <person name="Magnuson J."/>
            <person name="Mondo S."/>
            <person name="Nolan M."/>
            <person name="Ohm R."/>
            <person name="Pangilinan J."/>
            <person name="Park H.-J."/>
            <person name="Ramirez L."/>
            <person name="Alfaro M."/>
            <person name="Sun H."/>
            <person name="Tritt A."/>
            <person name="Yoshinaga Y."/>
            <person name="Zwiers L.-H."/>
            <person name="Turgeon B."/>
            <person name="Goodwin S."/>
            <person name="Spatafora J."/>
            <person name="Crous P."/>
            <person name="Grigoriev I."/>
        </authorList>
    </citation>
    <scope>NUCLEOTIDE SEQUENCE</scope>
    <source>
        <strain evidence="1">CBS 123094</strain>
    </source>
</reference>
<name>A0A6A5X3T4_9PLEO</name>
<protein>
    <recommendedName>
        <fullName evidence="3">BTB domain-containing protein</fullName>
    </recommendedName>
</protein>
<dbReference type="EMBL" id="ML977557">
    <property type="protein sequence ID" value="KAF2007595.1"/>
    <property type="molecule type" value="Genomic_DNA"/>
</dbReference>
<evidence type="ECO:0000313" key="2">
    <source>
        <dbReference type="Proteomes" id="UP000799779"/>
    </source>
</evidence>
<dbReference type="AlphaFoldDB" id="A0A6A5X3T4"/>
<evidence type="ECO:0000313" key="1">
    <source>
        <dbReference type="EMBL" id="KAF2007595.1"/>
    </source>
</evidence>
<dbReference type="Gene3D" id="3.30.710.10">
    <property type="entry name" value="Potassium Channel Kv1.1, Chain A"/>
    <property type="match status" value="1"/>
</dbReference>
<accession>A0A6A5X3T4</accession>
<dbReference type="Proteomes" id="UP000799779">
    <property type="component" value="Unassembled WGS sequence"/>
</dbReference>
<proteinExistence type="predicted"/>
<dbReference type="InterPro" id="IPR011333">
    <property type="entry name" value="SKP1/BTB/POZ_sf"/>
</dbReference>
<organism evidence="1 2">
    <name type="scientific">Amniculicola lignicola CBS 123094</name>
    <dbReference type="NCBI Taxonomy" id="1392246"/>
    <lineage>
        <taxon>Eukaryota</taxon>
        <taxon>Fungi</taxon>
        <taxon>Dikarya</taxon>
        <taxon>Ascomycota</taxon>
        <taxon>Pezizomycotina</taxon>
        <taxon>Dothideomycetes</taxon>
        <taxon>Pleosporomycetidae</taxon>
        <taxon>Pleosporales</taxon>
        <taxon>Amniculicolaceae</taxon>
        <taxon>Amniculicola</taxon>
    </lineage>
</organism>
<dbReference type="OrthoDB" id="3782706at2759"/>